<sequence>MAPLTPRSYRPALAAALIFSTAATASFVNTSPLIASSRSSRSSRNVDNGYAGLKWTLGESFIPELVVGFRHANVGSNGETYGGDISFSFRVWGGLQPGQIRLKYFNGADYLQGEVGGGYDFKNGFFVGLGGKAPFSSVGLDYQFSGPVPLVPYFMLDSIGQYRKPAVNFRITCPLPGQHYNPVTGLCGGII</sequence>
<evidence type="ECO:0000256" key="1">
    <source>
        <dbReference type="SAM" id="SignalP"/>
    </source>
</evidence>
<evidence type="ECO:0008006" key="4">
    <source>
        <dbReference type="Google" id="ProtNLM"/>
    </source>
</evidence>
<feature type="chain" id="PRO_5041732965" description="Outer membrane protein beta-barrel domain-containing protein" evidence="1">
    <location>
        <begin position="26"/>
        <end position="191"/>
    </location>
</feature>
<reference evidence="2 3" key="1">
    <citation type="submission" date="2016-03" db="EMBL/GenBank/DDBJ databases">
        <authorList>
            <person name="Heylen K."/>
            <person name="De Vos P."/>
            <person name="Vekeman B."/>
        </authorList>
    </citation>
    <scope>NUCLEOTIDE SEQUENCE [LARGE SCALE GENOMIC DNA]</scope>
    <source>
        <strain evidence="2 3">R-49807</strain>
    </source>
</reference>
<dbReference type="AlphaFoldDB" id="A0AA91I5C3"/>
<comment type="caution">
    <text evidence="2">The sequence shown here is derived from an EMBL/GenBank/DDBJ whole genome shotgun (WGS) entry which is preliminary data.</text>
</comment>
<keyword evidence="3" id="KW-1185">Reference proteome</keyword>
<name>A0AA91I5C3_9GAMM</name>
<evidence type="ECO:0000313" key="2">
    <source>
        <dbReference type="EMBL" id="OAI26277.1"/>
    </source>
</evidence>
<accession>A0AA91I5C3</accession>
<protein>
    <recommendedName>
        <fullName evidence="4">Outer membrane protein beta-barrel domain-containing protein</fullName>
    </recommendedName>
</protein>
<dbReference type="Proteomes" id="UP000077734">
    <property type="component" value="Unassembled WGS sequence"/>
</dbReference>
<evidence type="ECO:0000313" key="3">
    <source>
        <dbReference type="Proteomes" id="UP000077734"/>
    </source>
</evidence>
<feature type="signal peptide" evidence="1">
    <location>
        <begin position="1"/>
        <end position="25"/>
    </location>
</feature>
<keyword evidence="1" id="KW-0732">Signal</keyword>
<proteinExistence type="predicted"/>
<gene>
    <name evidence="2" type="ORF">A1356_11715</name>
</gene>
<organism evidence="2 3">
    <name type="scientific">Methylomonas koyamae</name>
    <dbReference type="NCBI Taxonomy" id="702114"/>
    <lineage>
        <taxon>Bacteria</taxon>
        <taxon>Pseudomonadati</taxon>
        <taxon>Pseudomonadota</taxon>
        <taxon>Gammaproteobacteria</taxon>
        <taxon>Methylococcales</taxon>
        <taxon>Methylococcaceae</taxon>
        <taxon>Methylomonas</taxon>
    </lineage>
</organism>
<dbReference type="EMBL" id="LUUL01000073">
    <property type="protein sequence ID" value="OAI26277.1"/>
    <property type="molecule type" value="Genomic_DNA"/>
</dbReference>
<dbReference type="RefSeq" id="WP_157204400.1">
    <property type="nucleotide sequence ID" value="NZ_LUUL01000073.1"/>
</dbReference>